<organism evidence="1">
    <name type="scientific">Rhodotorula toruloides</name>
    <name type="common">Yeast</name>
    <name type="synonym">Rhodosporidium toruloides</name>
    <dbReference type="NCBI Taxonomy" id="5286"/>
    <lineage>
        <taxon>Eukaryota</taxon>
        <taxon>Fungi</taxon>
        <taxon>Dikarya</taxon>
        <taxon>Basidiomycota</taxon>
        <taxon>Pucciniomycotina</taxon>
        <taxon>Microbotryomycetes</taxon>
        <taxon>Sporidiobolales</taxon>
        <taxon>Sporidiobolaceae</taxon>
        <taxon>Rhodotorula</taxon>
    </lineage>
</organism>
<dbReference type="Gene3D" id="3.40.30.10">
    <property type="entry name" value="Glutaredoxin"/>
    <property type="match status" value="1"/>
</dbReference>
<dbReference type="OrthoDB" id="37297at2759"/>
<name>A0A061BBB1_RHOTO</name>
<dbReference type="EMBL" id="LK052949">
    <property type="protein sequence ID" value="CDR47248.1"/>
    <property type="molecule type" value="Genomic_DNA"/>
</dbReference>
<dbReference type="AlphaFoldDB" id="A0A061BBB1"/>
<gene>
    <name evidence="1" type="ORF">RHTO0S_14e01068g</name>
</gene>
<protein>
    <submittedName>
        <fullName evidence="1">RHTO0S14e01068g1_1</fullName>
    </submittedName>
</protein>
<accession>A0A061BBB1</accession>
<sequence length="218" mass="23948">MALAPQFATHRIAGTPDSAHTLDVYLDLICPYSKKQLTGLRENVLPLIESGPLKGHLSVIVRQVPQSWHSSSTIVHEAALGASKALVDSGKSFQDTEVKQKWKDFFFKLMDGQEAFYDEPCANETPNQTRERLADLAQSVGIDRAGFLKAISVGKGNGGTAVTNDLKQQIKYHRGRSIHVTPTVALDGIIEPSISSSFSKEDWNKFFEEKVLPPGSKL</sequence>
<dbReference type="SUPFAM" id="SSF52833">
    <property type="entry name" value="Thioredoxin-like"/>
    <property type="match status" value="1"/>
</dbReference>
<dbReference type="PANTHER" id="PTHR33875:SF2">
    <property type="entry name" value="ACR183CP"/>
    <property type="match status" value="1"/>
</dbReference>
<reference evidence="1" key="1">
    <citation type="journal article" date="2014" name="Genome Announc.">
        <title>Draft genome sequence of Rhodosporidium toruloides CECT1137, an oleaginous yeast of biotechnological interest.</title>
        <authorList>
            <person name="Morin N."/>
            <person name="Calcas X."/>
            <person name="Devillers H."/>
            <person name="Durrens P."/>
            <person name="Sherman D.J."/>
            <person name="Nicaud J.-M."/>
            <person name="Neuveglise C."/>
        </authorList>
    </citation>
    <scope>NUCLEOTIDE SEQUENCE</scope>
    <source>
        <strain evidence="1">CECT1137</strain>
    </source>
</reference>
<proteinExistence type="predicted"/>
<evidence type="ECO:0000313" key="1">
    <source>
        <dbReference type="EMBL" id="CDR47248.1"/>
    </source>
</evidence>
<dbReference type="InterPro" id="IPR036249">
    <property type="entry name" value="Thioredoxin-like_sf"/>
</dbReference>
<dbReference type="PANTHER" id="PTHR33875">
    <property type="entry name" value="OS09G0542200 PROTEIN"/>
    <property type="match status" value="1"/>
</dbReference>